<dbReference type="GO" id="GO:0006508">
    <property type="term" value="P:proteolysis"/>
    <property type="evidence" value="ECO:0007669"/>
    <property type="project" value="InterPro"/>
</dbReference>
<dbReference type="Gene3D" id="3.40.50.1460">
    <property type="match status" value="1"/>
</dbReference>
<gene>
    <name evidence="2" type="ORF">THIOM_003427</name>
</gene>
<comment type="caution">
    <text evidence="2">The sequence shown here is derived from an EMBL/GenBank/DDBJ whole genome shotgun (WGS) entry which is preliminary data.</text>
</comment>
<organism evidence="2 3">
    <name type="scientific">Candidatus Thiomargarita nelsonii</name>
    <dbReference type="NCBI Taxonomy" id="1003181"/>
    <lineage>
        <taxon>Bacteria</taxon>
        <taxon>Pseudomonadati</taxon>
        <taxon>Pseudomonadota</taxon>
        <taxon>Gammaproteobacteria</taxon>
        <taxon>Thiotrichales</taxon>
        <taxon>Thiotrichaceae</taxon>
        <taxon>Thiomargarita</taxon>
    </lineage>
</organism>
<dbReference type="PANTHER" id="PTHR22576:SF37">
    <property type="entry name" value="MUCOSA-ASSOCIATED LYMPHOID TISSUE LYMPHOMA TRANSLOCATION PROTEIN 1"/>
    <property type="match status" value="1"/>
</dbReference>
<accession>A0A176RYQ0</accession>
<dbReference type="Proteomes" id="UP000076962">
    <property type="component" value="Unassembled WGS sequence"/>
</dbReference>
<dbReference type="EMBL" id="LUTY01002066">
    <property type="protein sequence ID" value="OAD20844.1"/>
    <property type="molecule type" value="Genomic_DNA"/>
</dbReference>
<protein>
    <submittedName>
        <fullName evidence="2">Peptidase C14 caspase catalytic subunit p20</fullName>
    </submittedName>
</protein>
<proteinExistence type="predicted"/>
<dbReference type="PROSITE" id="PS50208">
    <property type="entry name" value="CASPASE_P20"/>
    <property type="match status" value="1"/>
</dbReference>
<dbReference type="GO" id="GO:0004197">
    <property type="term" value="F:cysteine-type endopeptidase activity"/>
    <property type="evidence" value="ECO:0007669"/>
    <property type="project" value="InterPro"/>
</dbReference>
<evidence type="ECO:0000259" key="1">
    <source>
        <dbReference type="PROSITE" id="PS50208"/>
    </source>
</evidence>
<evidence type="ECO:0000313" key="3">
    <source>
        <dbReference type="Proteomes" id="UP000076962"/>
    </source>
</evidence>
<reference evidence="2 3" key="1">
    <citation type="submission" date="2016-05" db="EMBL/GenBank/DDBJ databases">
        <title>Single-cell genome of chain-forming Candidatus Thiomargarita nelsonii and comparison to other large sulfur-oxidizing bacteria.</title>
        <authorList>
            <person name="Winkel M."/>
            <person name="Salman V."/>
            <person name="Woyke T."/>
            <person name="Schulz-Vogt H."/>
            <person name="Richter M."/>
            <person name="Flood B."/>
            <person name="Bailey J."/>
            <person name="Amann R."/>
            <person name="Mussmann M."/>
        </authorList>
    </citation>
    <scope>NUCLEOTIDE SEQUENCE [LARGE SCALE GENOMIC DNA]</scope>
    <source>
        <strain evidence="2 3">THI036</strain>
    </source>
</reference>
<keyword evidence="3" id="KW-1185">Reference proteome</keyword>
<dbReference type="InterPro" id="IPR011600">
    <property type="entry name" value="Pept_C14_caspase"/>
</dbReference>
<feature type="non-terminal residue" evidence="2">
    <location>
        <position position="170"/>
    </location>
</feature>
<dbReference type="InterPro" id="IPR052039">
    <property type="entry name" value="Caspase-related_regulators"/>
</dbReference>
<dbReference type="Pfam" id="PF00656">
    <property type="entry name" value="Peptidase_C14"/>
    <property type="match status" value="1"/>
</dbReference>
<dbReference type="AlphaFoldDB" id="A0A176RYQ0"/>
<sequence>MPKLANPVNDAKDMAAVLKTLGFQVTVKLNATKRTMKKAVREFGQGLRDGDVALFFYSGHGLQSDNSNYLVPREADIKSDAEIEFEAFNASRVFGEMKQANKGGVNIMILDACRDNPFQTNSKNIKKGLADMRSPVGSLLAYATAPNLASYGDSQQRNSIYTKYLLKGLR</sequence>
<dbReference type="SUPFAM" id="SSF52129">
    <property type="entry name" value="Caspase-like"/>
    <property type="match status" value="1"/>
</dbReference>
<dbReference type="InterPro" id="IPR029030">
    <property type="entry name" value="Caspase-like_dom_sf"/>
</dbReference>
<dbReference type="PANTHER" id="PTHR22576">
    <property type="entry name" value="MUCOSA ASSOCIATED LYMPHOID TISSUE LYMPHOMA TRANSLOCATION PROTEIN 1/PARACASPASE"/>
    <property type="match status" value="1"/>
</dbReference>
<name>A0A176RYQ0_9GAMM</name>
<evidence type="ECO:0000313" key="2">
    <source>
        <dbReference type="EMBL" id="OAD20844.1"/>
    </source>
</evidence>
<dbReference type="InterPro" id="IPR001309">
    <property type="entry name" value="Pept_C14_p20"/>
</dbReference>
<feature type="domain" description="Caspase family p20" evidence="1">
    <location>
        <begin position="1"/>
        <end position="117"/>
    </location>
</feature>